<dbReference type="SUPFAM" id="SSF81324">
    <property type="entry name" value="Voltage-gated potassium channels"/>
    <property type="match status" value="1"/>
</dbReference>
<evidence type="ECO:0000256" key="6">
    <source>
        <dbReference type="ARBA" id="ARBA00022692"/>
    </source>
</evidence>
<evidence type="ECO:0000256" key="8">
    <source>
        <dbReference type="ARBA" id="ARBA00022989"/>
    </source>
</evidence>
<keyword evidence="6 16" id="KW-0812">Transmembrane</keyword>
<feature type="transmembrane region" description="Helical" evidence="16">
    <location>
        <begin position="189"/>
        <end position="214"/>
    </location>
</feature>
<comment type="similarity">
    <text evidence="2">Belongs to the cyclic nucleotide-gated cation channel (TC 1.A.1.5) family.</text>
</comment>
<dbReference type="Pfam" id="PF00520">
    <property type="entry name" value="Ion_trans"/>
    <property type="match status" value="1"/>
</dbReference>
<evidence type="ECO:0000256" key="13">
    <source>
        <dbReference type="ARBA" id="ARBA00023286"/>
    </source>
</evidence>
<reference evidence="18 19" key="1">
    <citation type="submission" date="2021-05" db="EMBL/GenBank/DDBJ databases">
        <title>Genome Assembly of Synthetic Allotetraploid Brassica napus Reveals Homoeologous Exchanges between Subgenomes.</title>
        <authorList>
            <person name="Davis J.T."/>
        </authorList>
    </citation>
    <scope>NUCLEOTIDE SEQUENCE [LARGE SCALE GENOMIC DNA]</scope>
    <source>
        <strain evidence="19">cv. Da-Ae</strain>
        <tissue evidence="18">Seedling</tissue>
    </source>
</reference>
<evidence type="ECO:0000256" key="14">
    <source>
        <dbReference type="ARBA" id="ARBA00023303"/>
    </source>
</evidence>
<keyword evidence="19" id="KW-1185">Reference proteome</keyword>
<dbReference type="PANTHER" id="PTHR45651">
    <property type="entry name" value="CYCLIC NUCLEOTIDE-GATED ION CHANNEL 15-RELATED-RELATED"/>
    <property type="match status" value="1"/>
</dbReference>
<feature type="transmembrane region" description="Helical" evidence="16">
    <location>
        <begin position="349"/>
        <end position="372"/>
    </location>
</feature>
<dbReference type="InterPro" id="IPR005821">
    <property type="entry name" value="Ion_trans_dom"/>
</dbReference>
<dbReference type="Gene3D" id="1.10.287.630">
    <property type="entry name" value="Helix hairpin bin"/>
    <property type="match status" value="1"/>
</dbReference>
<dbReference type="PROSITE" id="PS50096">
    <property type="entry name" value="IQ"/>
    <property type="match status" value="1"/>
</dbReference>
<dbReference type="PANTHER" id="PTHR45651:SF33">
    <property type="entry name" value="CYCLIC NUCLEOTIDE-GATED ION CHANNEL 12-RELATED"/>
    <property type="match status" value="1"/>
</dbReference>
<evidence type="ECO:0000256" key="5">
    <source>
        <dbReference type="ARBA" id="ARBA00022566"/>
    </source>
</evidence>
<dbReference type="InterPro" id="IPR045864">
    <property type="entry name" value="aa-tRNA-synth_II/BPL/LPL"/>
</dbReference>
<keyword evidence="9" id="KW-0547">Nucleotide-binding</keyword>
<keyword evidence="14" id="KW-0407">Ion channel</keyword>
<dbReference type="Proteomes" id="UP000824890">
    <property type="component" value="Unassembled WGS sequence"/>
</dbReference>
<name>A0ABQ7Z1Q9_BRANA</name>
<comment type="caution">
    <text evidence="18">The sequence shown here is derived from an EMBL/GenBank/DDBJ whole genome shotgun (WGS) entry which is preliminary data.</text>
</comment>
<evidence type="ECO:0000256" key="3">
    <source>
        <dbReference type="ARBA" id="ARBA00022448"/>
    </source>
</evidence>
<dbReference type="Gene3D" id="3.30.930.10">
    <property type="entry name" value="Bira Bifunctional Protein, Domain 2"/>
    <property type="match status" value="1"/>
</dbReference>
<accession>A0ABQ7Z1Q9</accession>
<evidence type="ECO:0000256" key="7">
    <source>
        <dbReference type="ARBA" id="ARBA00022860"/>
    </source>
</evidence>
<evidence type="ECO:0000256" key="16">
    <source>
        <dbReference type="SAM" id="Phobius"/>
    </source>
</evidence>
<evidence type="ECO:0000256" key="11">
    <source>
        <dbReference type="ARBA" id="ARBA00023136"/>
    </source>
</evidence>
<keyword evidence="9" id="KW-0142">cGMP-binding</keyword>
<evidence type="ECO:0000256" key="9">
    <source>
        <dbReference type="ARBA" id="ARBA00022992"/>
    </source>
</evidence>
<feature type="transmembrane region" description="Helical" evidence="16">
    <location>
        <begin position="278"/>
        <end position="301"/>
    </location>
</feature>
<feature type="domain" description="Cyclic nucleotide-binding" evidence="17">
    <location>
        <begin position="589"/>
        <end position="680"/>
    </location>
</feature>
<evidence type="ECO:0000313" key="19">
    <source>
        <dbReference type="Proteomes" id="UP000824890"/>
    </source>
</evidence>
<keyword evidence="5" id="KW-0116">cAMP-binding</keyword>
<dbReference type="EMBL" id="JAGKQM010000016">
    <property type="protein sequence ID" value="KAH0874075.1"/>
    <property type="molecule type" value="Genomic_DNA"/>
</dbReference>
<keyword evidence="11 16" id="KW-0472">Membrane</keyword>
<evidence type="ECO:0000256" key="12">
    <source>
        <dbReference type="ARBA" id="ARBA00023149"/>
    </source>
</evidence>
<evidence type="ECO:0000313" key="18">
    <source>
        <dbReference type="EMBL" id="KAH0874075.1"/>
    </source>
</evidence>
<dbReference type="Gene3D" id="1.10.287.70">
    <property type="match status" value="1"/>
</dbReference>
<keyword evidence="12" id="KW-0114">cAMP</keyword>
<feature type="transmembrane region" description="Helical" evidence="16">
    <location>
        <begin position="226"/>
        <end position="250"/>
    </location>
</feature>
<proteinExistence type="inferred from homology"/>
<evidence type="ECO:0000256" key="2">
    <source>
        <dbReference type="ARBA" id="ARBA00010486"/>
    </source>
</evidence>
<evidence type="ECO:0000256" key="10">
    <source>
        <dbReference type="ARBA" id="ARBA00023065"/>
    </source>
</evidence>
<dbReference type="PROSITE" id="PS50042">
    <property type="entry name" value="CNMP_BINDING_3"/>
    <property type="match status" value="1"/>
</dbReference>
<evidence type="ECO:0000256" key="1">
    <source>
        <dbReference type="ARBA" id="ARBA00004141"/>
    </source>
</evidence>
<dbReference type="InterPro" id="IPR018490">
    <property type="entry name" value="cNMP-bd_dom_sf"/>
</dbReference>
<dbReference type="Gene3D" id="2.60.120.10">
    <property type="entry name" value="Jelly Rolls"/>
    <property type="match status" value="1"/>
</dbReference>
<organism evidence="18 19">
    <name type="scientific">Brassica napus</name>
    <name type="common">Rape</name>
    <dbReference type="NCBI Taxonomy" id="3708"/>
    <lineage>
        <taxon>Eukaryota</taxon>
        <taxon>Viridiplantae</taxon>
        <taxon>Streptophyta</taxon>
        <taxon>Embryophyta</taxon>
        <taxon>Tracheophyta</taxon>
        <taxon>Spermatophyta</taxon>
        <taxon>Magnoliopsida</taxon>
        <taxon>eudicotyledons</taxon>
        <taxon>Gunneridae</taxon>
        <taxon>Pentapetalae</taxon>
        <taxon>rosids</taxon>
        <taxon>malvids</taxon>
        <taxon>Brassicales</taxon>
        <taxon>Brassicaceae</taxon>
        <taxon>Brassiceae</taxon>
        <taxon>Brassica</taxon>
    </lineage>
</organism>
<comment type="subcellular location">
    <subcellularLocation>
        <location evidence="1">Membrane</location>
        <topology evidence="1">Multi-pass membrane protein</topology>
    </subcellularLocation>
</comment>
<keyword evidence="13" id="KW-1071">Ligand-gated ion channel</keyword>
<gene>
    <name evidence="18" type="ORF">HID58_071437</name>
</gene>
<protein>
    <recommendedName>
        <fullName evidence="17">Cyclic nucleotide-binding domain-containing protein</fullName>
    </recommendedName>
</protein>
<dbReference type="SUPFAM" id="SSF51206">
    <property type="entry name" value="cAMP-binding domain-like"/>
    <property type="match status" value="1"/>
</dbReference>
<evidence type="ECO:0000256" key="15">
    <source>
        <dbReference type="SAM" id="MobiDB-lite"/>
    </source>
</evidence>
<evidence type="ECO:0000256" key="4">
    <source>
        <dbReference type="ARBA" id="ARBA00022535"/>
    </source>
</evidence>
<evidence type="ECO:0000259" key="17">
    <source>
        <dbReference type="PROSITE" id="PS50042"/>
    </source>
</evidence>
<keyword evidence="4" id="KW-0140">cGMP</keyword>
<keyword evidence="7" id="KW-0112">Calmodulin-binding</keyword>
<dbReference type="InterPro" id="IPR000595">
    <property type="entry name" value="cNMP-bd_dom"/>
</dbReference>
<dbReference type="InterPro" id="IPR014710">
    <property type="entry name" value="RmlC-like_jellyroll"/>
</dbReference>
<dbReference type="CDD" id="cd00038">
    <property type="entry name" value="CAP_ED"/>
    <property type="match status" value="1"/>
</dbReference>
<keyword evidence="10" id="KW-0406">Ion transport</keyword>
<feature type="transmembrane region" description="Helical" evidence="16">
    <location>
        <begin position="479"/>
        <end position="500"/>
    </location>
</feature>
<keyword evidence="3" id="KW-0813">Transport</keyword>
<feature type="compositionally biased region" description="Basic and acidic residues" evidence="15">
    <location>
        <begin position="762"/>
        <end position="776"/>
    </location>
</feature>
<feature type="region of interest" description="Disordered" evidence="15">
    <location>
        <begin position="754"/>
        <end position="776"/>
    </location>
</feature>
<keyword evidence="8 16" id="KW-1133">Transmembrane helix</keyword>
<sequence length="776" mass="88823">MTIFSVQSTIFIRASVALLSSNGLKRFSSASSFSSNPLYPPPLPKTKKRCFPIVSDVDIGGVTIGRNDDDPTNNVPDYINFDDVQVPADHVNRSLNDTCHTSAHQAELLRKGHRRFLLEGFCVFSPEDWNGSGKDSTLYAAEDLKKCREGLARHLLNTGNVVRPSTLSIKSVRGWLEKMFWKMTRIVNWWKTVLFVCVLALAVDPLFFFIPVIDSHKFCFTLDKKLGVAVCVLRTLIDVFYVIHIIFHFITELVAPRSRASLIGELVVHSKVIRKRLFFFYFSVDIVSVLPIPQVMVLTLLSRKQKTSLVSKEILKWVMFCQSLPRSIRIYPIFREVTRASGTVAQTKWVGAALNLFFYLLPTHVIGAFWYLSAIEKKETCWREACAKITECDLTNLLCARGAGGDNSGFLNTSCPLIDPEQITNSTVFNFGIYTDALKSGVVETRDFPRKLLYCFWWGLRNLSALGQNLETSNSAGEVFFAIIICVSGVLLCAVLIGNVQKYLQSTSIRVDEWEAKKRDTEQWMSSEDLPDYLKERIRKWEYDEWEKNSGTKREAHLPSLPKDLRVEAKRIIYFFSSFQVPWISFIDDDWLLNEMYDRVKPVFYWEKSHILGIGDPVKEMLIVMRGELESVPEYCETSRYSNLQIRLMKGDVWGKLLFWALDPHTSPSLPISNRNVMTLTYVSGFTLSADDLKCHSKSWRSWAAFYIQAAWKAHCRRKASKILQDTQRNLGATLYASRFVSKTLRYRQDDSAEFPSFPEMLPDKPADPEFSKKEA</sequence>